<dbReference type="EMBL" id="BMAT01013585">
    <property type="protein sequence ID" value="GFS15702.1"/>
    <property type="molecule type" value="Genomic_DNA"/>
</dbReference>
<gene>
    <name evidence="1" type="ORF">ElyMa_006777100</name>
</gene>
<keyword evidence="2" id="KW-1185">Reference proteome</keyword>
<evidence type="ECO:0000313" key="2">
    <source>
        <dbReference type="Proteomes" id="UP000762676"/>
    </source>
</evidence>
<evidence type="ECO:0008006" key="3">
    <source>
        <dbReference type="Google" id="ProtNLM"/>
    </source>
</evidence>
<sequence length="78" mass="8086">MVLNRCCVSAAAASAVPAAAEVLIAPSAPTPLIHYPSCYGQLGQQQSPSISLGPEPESSRCPMTVPWLLPLPLLSSSR</sequence>
<name>A0AAV4J3Z2_9GAST</name>
<proteinExistence type="predicted"/>
<organism evidence="1 2">
    <name type="scientific">Elysia marginata</name>
    <dbReference type="NCBI Taxonomy" id="1093978"/>
    <lineage>
        <taxon>Eukaryota</taxon>
        <taxon>Metazoa</taxon>
        <taxon>Spiralia</taxon>
        <taxon>Lophotrochozoa</taxon>
        <taxon>Mollusca</taxon>
        <taxon>Gastropoda</taxon>
        <taxon>Heterobranchia</taxon>
        <taxon>Euthyneura</taxon>
        <taxon>Panpulmonata</taxon>
        <taxon>Sacoglossa</taxon>
        <taxon>Placobranchoidea</taxon>
        <taxon>Plakobranchidae</taxon>
        <taxon>Elysia</taxon>
    </lineage>
</organism>
<reference evidence="1 2" key="1">
    <citation type="journal article" date="2021" name="Elife">
        <title>Chloroplast acquisition without the gene transfer in kleptoplastic sea slugs, Plakobranchus ocellatus.</title>
        <authorList>
            <person name="Maeda T."/>
            <person name="Takahashi S."/>
            <person name="Yoshida T."/>
            <person name="Shimamura S."/>
            <person name="Takaki Y."/>
            <person name="Nagai Y."/>
            <person name="Toyoda A."/>
            <person name="Suzuki Y."/>
            <person name="Arimoto A."/>
            <person name="Ishii H."/>
            <person name="Satoh N."/>
            <person name="Nishiyama T."/>
            <person name="Hasebe M."/>
            <person name="Maruyama T."/>
            <person name="Minagawa J."/>
            <person name="Obokata J."/>
            <person name="Shigenobu S."/>
        </authorList>
    </citation>
    <scope>NUCLEOTIDE SEQUENCE [LARGE SCALE GENOMIC DNA]</scope>
</reference>
<dbReference type="AlphaFoldDB" id="A0AAV4J3Z2"/>
<comment type="caution">
    <text evidence="1">The sequence shown here is derived from an EMBL/GenBank/DDBJ whole genome shotgun (WGS) entry which is preliminary data.</text>
</comment>
<dbReference type="Proteomes" id="UP000762676">
    <property type="component" value="Unassembled WGS sequence"/>
</dbReference>
<evidence type="ECO:0000313" key="1">
    <source>
        <dbReference type="EMBL" id="GFS15702.1"/>
    </source>
</evidence>
<accession>A0AAV4J3Z2</accession>
<protein>
    <recommendedName>
        <fullName evidence="3">Secreted protein</fullName>
    </recommendedName>
</protein>